<comment type="similarity">
    <text evidence="3">Belongs to the cholesterol-dependent cytolysin family.</text>
</comment>
<evidence type="ECO:0000256" key="14">
    <source>
        <dbReference type="ARBA" id="ARBA00023136"/>
    </source>
</evidence>
<dbReference type="GO" id="GO:0090729">
    <property type="term" value="F:toxin activity"/>
    <property type="evidence" value="ECO:0007669"/>
    <property type="project" value="UniProtKB-KW"/>
</dbReference>
<evidence type="ECO:0000256" key="13">
    <source>
        <dbReference type="ARBA" id="ARBA00023121"/>
    </source>
</evidence>
<accession>A0A3P5XSY0</accession>
<proteinExistence type="inferred from homology"/>
<dbReference type="PRINTS" id="PR01400">
    <property type="entry name" value="TACYTOLYSIN"/>
</dbReference>
<evidence type="ECO:0000256" key="15">
    <source>
        <dbReference type="ARBA" id="ARBA00030056"/>
    </source>
</evidence>
<dbReference type="GO" id="GO:0005576">
    <property type="term" value="C:extracellular region"/>
    <property type="evidence" value="ECO:0007669"/>
    <property type="project" value="UniProtKB-SubCell"/>
</dbReference>
<sequence length="137" mass="15617">MEDDSPGNGIGETLSYQFDSLINIGRVLITNGDVSSKENYYFRVFWDEVDYDATGKEIVTEKSWEGNSHDRTSPFSTVIPLPANARNIRVFARECTGLAWEWWRTVLDDKNVKLAKEIEVNLWGSTLYPAGSIDYKN</sequence>
<dbReference type="InterPro" id="IPR035390">
    <property type="entry name" value="Thiol_cytolys_C"/>
</dbReference>
<evidence type="ECO:0000259" key="16">
    <source>
        <dbReference type="Pfam" id="PF17440"/>
    </source>
</evidence>
<keyword evidence="7" id="KW-0800">Toxin</keyword>
<evidence type="ECO:0000256" key="8">
    <source>
        <dbReference type="ARBA" id="ARBA00022692"/>
    </source>
</evidence>
<evidence type="ECO:0000256" key="9">
    <source>
        <dbReference type="ARBA" id="ARBA00022735"/>
    </source>
</evidence>
<dbReference type="SUPFAM" id="SSF56978">
    <property type="entry name" value="Perfringolysin"/>
    <property type="match status" value="1"/>
</dbReference>
<evidence type="ECO:0000256" key="5">
    <source>
        <dbReference type="ARBA" id="ARBA00022511"/>
    </source>
</evidence>
<keyword evidence="10" id="KW-0204">Cytolysis</keyword>
<evidence type="ECO:0000313" key="17">
    <source>
        <dbReference type="EMBL" id="VDC43552.1"/>
    </source>
</evidence>
<evidence type="ECO:0000256" key="4">
    <source>
        <dbReference type="ARBA" id="ARBA00022452"/>
    </source>
</evidence>
<dbReference type="InterPro" id="IPR038700">
    <property type="entry name" value="Thiol_cytolys_C_sf"/>
</dbReference>
<dbReference type="Proteomes" id="UP000280759">
    <property type="component" value="Unassembled WGS sequence"/>
</dbReference>
<protein>
    <recommendedName>
        <fullName evidence="15">Thiol-activated cytolysin</fullName>
    </recommendedName>
</protein>
<keyword evidence="9" id="KW-0354">Hemolysis</keyword>
<keyword evidence="18" id="KW-1185">Reference proteome</keyword>
<dbReference type="RefSeq" id="WP_125074866.1">
    <property type="nucleotide sequence ID" value="NZ_UXEP01000045.1"/>
</dbReference>
<keyword evidence="4" id="KW-1134">Transmembrane beta strand</keyword>
<evidence type="ECO:0000256" key="2">
    <source>
        <dbReference type="ARBA" id="ARBA00004613"/>
    </source>
</evidence>
<dbReference type="PROSITE" id="PS00481">
    <property type="entry name" value="THIOL_CYTOLYSINS"/>
    <property type="match status" value="1"/>
</dbReference>
<gene>
    <name evidence="17" type="primary">alv</name>
    <name evidence="17" type="ORF">FMV2238Y02_20590</name>
</gene>
<feature type="domain" description="Thiol-activated cytolysin C-terminal" evidence="16">
    <location>
        <begin position="42"/>
        <end position="129"/>
    </location>
</feature>
<evidence type="ECO:0000256" key="6">
    <source>
        <dbReference type="ARBA" id="ARBA00022525"/>
    </source>
</evidence>
<dbReference type="EMBL" id="UXEP01000045">
    <property type="protein sequence ID" value="VDC43552.1"/>
    <property type="molecule type" value="Genomic_DNA"/>
</dbReference>
<evidence type="ECO:0000313" key="18">
    <source>
        <dbReference type="Proteomes" id="UP000280759"/>
    </source>
</evidence>
<dbReference type="GO" id="GO:0020002">
    <property type="term" value="C:host cell plasma membrane"/>
    <property type="evidence" value="ECO:0007669"/>
    <property type="project" value="UniProtKB-SubCell"/>
</dbReference>
<dbReference type="GO" id="GO:0015485">
    <property type="term" value="F:cholesterol binding"/>
    <property type="evidence" value="ECO:0007669"/>
    <property type="project" value="InterPro"/>
</dbReference>
<keyword evidence="12" id="KW-0843">Virulence</keyword>
<name>A0A3P5XSY0_STRCB</name>
<dbReference type="AlphaFoldDB" id="A0A3P5XSY0"/>
<dbReference type="Pfam" id="PF17440">
    <property type="entry name" value="Thiol_cytolys_C"/>
    <property type="match status" value="1"/>
</dbReference>
<evidence type="ECO:0000256" key="7">
    <source>
        <dbReference type="ARBA" id="ARBA00022656"/>
    </source>
</evidence>
<keyword evidence="13" id="KW-0446">Lipid-binding</keyword>
<evidence type="ECO:0000256" key="1">
    <source>
        <dbReference type="ARBA" id="ARBA00004598"/>
    </source>
</evidence>
<dbReference type="InterPro" id="IPR036359">
    <property type="entry name" value="Thiol_cytolysin_sf"/>
</dbReference>
<evidence type="ECO:0000256" key="3">
    <source>
        <dbReference type="ARBA" id="ARBA00008503"/>
    </source>
</evidence>
<organism evidence="17 18">
    <name type="scientific">Streptococcus canis</name>
    <dbReference type="NCBI Taxonomy" id="1329"/>
    <lineage>
        <taxon>Bacteria</taxon>
        <taxon>Bacillati</taxon>
        <taxon>Bacillota</taxon>
        <taxon>Bacilli</taxon>
        <taxon>Lactobacillales</taxon>
        <taxon>Streptococcaceae</taxon>
        <taxon>Streptococcus</taxon>
    </lineage>
</organism>
<dbReference type="Gene3D" id="2.60.40.1430">
    <property type="entry name" value="Perfringolysin, domain 4"/>
    <property type="match status" value="1"/>
</dbReference>
<evidence type="ECO:0000256" key="10">
    <source>
        <dbReference type="ARBA" id="ARBA00022852"/>
    </source>
</evidence>
<keyword evidence="14" id="KW-0472">Membrane</keyword>
<reference evidence="17 18" key="1">
    <citation type="submission" date="2018-10" db="EMBL/GenBank/DDBJ databases">
        <authorList>
            <consortium name="Molecular Microbiology and Infection Unit (UMMI)"/>
            <person name="Machado M."/>
        </authorList>
    </citation>
    <scope>NUCLEOTIDE SEQUENCE [LARGE SCALE GENOMIC DNA]</scope>
    <source>
        <strain evidence="17">FMV2238.02</strain>
    </source>
</reference>
<evidence type="ECO:0000256" key="12">
    <source>
        <dbReference type="ARBA" id="ARBA00023026"/>
    </source>
</evidence>
<dbReference type="InterPro" id="IPR001869">
    <property type="entry name" value="Thiol_cytolysin"/>
</dbReference>
<keyword evidence="6" id="KW-0964">Secreted</keyword>
<keyword evidence="11" id="KW-1043">Host membrane</keyword>
<dbReference type="GO" id="GO:0031640">
    <property type="term" value="P:killing of cells of another organism"/>
    <property type="evidence" value="ECO:0007669"/>
    <property type="project" value="UniProtKB-KW"/>
</dbReference>
<comment type="subcellular location">
    <subcellularLocation>
        <location evidence="1">Host cell membrane</location>
        <topology evidence="1">Multi-pass membrane protein</topology>
    </subcellularLocation>
    <subcellularLocation>
        <location evidence="2">Secreted</location>
    </subcellularLocation>
</comment>
<keyword evidence="5" id="KW-1032">Host cell membrane</keyword>
<evidence type="ECO:0000256" key="11">
    <source>
        <dbReference type="ARBA" id="ARBA00022870"/>
    </source>
</evidence>
<keyword evidence="8" id="KW-0812">Transmembrane</keyword>